<dbReference type="NCBIfam" id="TIGR02476">
    <property type="entry name" value="BluB"/>
    <property type="match status" value="1"/>
</dbReference>
<gene>
    <name evidence="3" type="primary">bluB</name>
    <name evidence="3" type="ORF">D3272_02840</name>
</gene>
<protein>
    <submittedName>
        <fullName evidence="3">5,6-dimethylbenzimidazole synthase</fullName>
        <ecNumber evidence="3">1.13.11.79</ecNumber>
    </submittedName>
</protein>
<dbReference type="SUPFAM" id="SSF55469">
    <property type="entry name" value="FMN-dependent nitroreductase-like"/>
    <property type="match status" value="1"/>
</dbReference>
<dbReference type="EMBL" id="QYBC01000002">
    <property type="protein sequence ID" value="RYB07032.1"/>
    <property type="molecule type" value="Genomic_DNA"/>
</dbReference>
<reference evidence="3 4" key="1">
    <citation type="submission" date="2018-09" db="EMBL/GenBank/DDBJ databases">
        <authorList>
            <person name="Grouzdev D.S."/>
            <person name="Krutkina M.S."/>
        </authorList>
    </citation>
    <scope>NUCLEOTIDE SEQUENCE [LARGE SCALE GENOMIC DNA]</scope>
    <source>
        <strain evidence="3 4">RmlP001</strain>
    </source>
</reference>
<dbReference type="PANTHER" id="PTHR23026:SF123">
    <property type="entry name" value="NAD(P)H NITROREDUCTASE RV3131-RELATED"/>
    <property type="match status" value="1"/>
</dbReference>
<dbReference type="InterPro" id="IPR012825">
    <property type="entry name" value="BluB"/>
</dbReference>
<feature type="domain" description="Nitroreductase" evidence="2">
    <location>
        <begin position="48"/>
        <end position="212"/>
    </location>
</feature>
<keyword evidence="4" id="KW-1185">Reference proteome</keyword>
<dbReference type="EC" id="1.13.11.79" evidence="3"/>
<dbReference type="InterPro" id="IPR050627">
    <property type="entry name" value="Nitroreductase/BluB"/>
</dbReference>
<evidence type="ECO:0000259" key="2">
    <source>
        <dbReference type="Pfam" id="PF00881"/>
    </source>
</evidence>
<keyword evidence="3" id="KW-0560">Oxidoreductase</keyword>
<evidence type="ECO:0000313" key="4">
    <source>
        <dbReference type="Proteomes" id="UP000289411"/>
    </source>
</evidence>
<sequence length="241" mass="26433">MGREGSDGTGHDGGHRRVPRGPVARRGALTPPVQFDDGFRASLAALLEWRRDVRRFRRDPLPEGALDRLLAVACRAPSVGLSQPWRFVVVEDPERRVAVRALFARCNAEAAADYAGERARHYAALKLAGLDDAPVQVSVFADRDTPVGHGLGRRTMPEMIDYSVVTAIHTLWLAARAEGIGLGWVSILAPGEMARLLDVPPSWRFIGHLCLGTPEAEADTPELERAGWDDRRPAAEAILRR</sequence>
<feature type="region of interest" description="Disordered" evidence="1">
    <location>
        <begin position="1"/>
        <end position="29"/>
    </location>
</feature>
<evidence type="ECO:0000313" key="3">
    <source>
        <dbReference type="EMBL" id="RYB07032.1"/>
    </source>
</evidence>
<dbReference type="OrthoDB" id="9773807at2"/>
<feature type="compositionally biased region" description="Basic and acidic residues" evidence="1">
    <location>
        <begin position="1"/>
        <end position="15"/>
    </location>
</feature>
<proteinExistence type="predicted"/>
<dbReference type="Pfam" id="PF00881">
    <property type="entry name" value="Nitroreductase"/>
    <property type="match status" value="1"/>
</dbReference>
<name>A0A4Q2RH81_9HYPH</name>
<dbReference type="InterPro" id="IPR029479">
    <property type="entry name" value="Nitroreductase"/>
</dbReference>
<dbReference type="InterPro" id="IPR000415">
    <property type="entry name" value="Nitroreductase-like"/>
</dbReference>
<dbReference type="GO" id="GO:0102919">
    <property type="term" value="F:5,6-dimethylbenzimidazole synthase activity"/>
    <property type="evidence" value="ECO:0007669"/>
    <property type="project" value="UniProtKB-EC"/>
</dbReference>
<comment type="caution">
    <text evidence="3">The sequence shown here is derived from an EMBL/GenBank/DDBJ whole genome shotgun (WGS) entry which is preliminary data.</text>
</comment>
<evidence type="ECO:0000256" key="1">
    <source>
        <dbReference type="SAM" id="MobiDB-lite"/>
    </source>
</evidence>
<dbReference type="Proteomes" id="UP000289411">
    <property type="component" value="Unassembled WGS sequence"/>
</dbReference>
<dbReference type="AlphaFoldDB" id="A0A4Q2RH81"/>
<accession>A0A4Q2RH81</accession>
<organism evidence="3 4">
    <name type="scientific">Lichenibacterium ramalinae</name>
    <dbReference type="NCBI Taxonomy" id="2316527"/>
    <lineage>
        <taxon>Bacteria</taxon>
        <taxon>Pseudomonadati</taxon>
        <taxon>Pseudomonadota</taxon>
        <taxon>Alphaproteobacteria</taxon>
        <taxon>Hyphomicrobiales</taxon>
        <taxon>Lichenihabitantaceae</taxon>
        <taxon>Lichenibacterium</taxon>
    </lineage>
</organism>
<reference evidence="3 4" key="2">
    <citation type="submission" date="2019-02" db="EMBL/GenBank/DDBJ databases">
        <title>'Lichenibacterium ramalinii' gen. nov. sp. nov., 'Lichenibacterium minor' gen. nov. sp. nov.</title>
        <authorList>
            <person name="Pankratov T."/>
        </authorList>
    </citation>
    <scope>NUCLEOTIDE SEQUENCE [LARGE SCALE GENOMIC DNA]</scope>
    <source>
        <strain evidence="3 4">RmlP001</strain>
    </source>
</reference>
<dbReference type="PANTHER" id="PTHR23026">
    <property type="entry name" value="NADPH NITROREDUCTASE"/>
    <property type="match status" value="1"/>
</dbReference>
<dbReference type="Gene3D" id="3.40.109.10">
    <property type="entry name" value="NADH Oxidase"/>
    <property type="match status" value="1"/>
</dbReference>